<accession>A0A6D2I1J0</accession>
<dbReference type="InterPro" id="IPR050942">
    <property type="entry name" value="F-box_BR-signaling"/>
</dbReference>
<gene>
    <name evidence="2" type="ORF">MERR_LOCUS10582</name>
</gene>
<evidence type="ECO:0000313" key="3">
    <source>
        <dbReference type="Proteomes" id="UP000467841"/>
    </source>
</evidence>
<comment type="caution">
    <text evidence="2">The sequence shown here is derived from an EMBL/GenBank/DDBJ whole genome shotgun (WGS) entry which is preliminary data.</text>
</comment>
<dbReference type="PANTHER" id="PTHR44259:SF73">
    <property type="entry name" value="F-BOX PROTEIN (DUF295)"/>
    <property type="match status" value="1"/>
</dbReference>
<dbReference type="EMBL" id="CACVBM020000777">
    <property type="protein sequence ID" value="CAA7023347.1"/>
    <property type="molecule type" value="Genomic_DNA"/>
</dbReference>
<protein>
    <recommendedName>
        <fullName evidence="1">KIB1-4 beta-propeller domain-containing protein</fullName>
    </recommendedName>
</protein>
<dbReference type="AlphaFoldDB" id="A0A6D2I1J0"/>
<evidence type="ECO:0000259" key="1">
    <source>
        <dbReference type="Pfam" id="PF03478"/>
    </source>
</evidence>
<keyword evidence="3" id="KW-1185">Reference proteome</keyword>
<feature type="domain" description="KIB1-4 beta-propeller" evidence="1">
    <location>
        <begin position="25"/>
        <end position="132"/>
    </location>
</feature>
<dbReference type="PANTHER" id="PTHR44259">
    <property type="entry name" value="OS07G0183000 PROTEIN-RELATED"/>
    <property type="match status" value="1"/>
</dbReference>
<name>A0A6D2I1J0_9BRAS</name>
<organism evidence="2 3">
    <name type="scientific">Microthlaspi erraticum</name>
    <dbReference type="NCBI Taxonomy" id="1685480"/>
    <lineage>
        <taxon>Eukaryota</taxon>
        <taxon>Viridiplantae</taxon>
        <taxon>Streptophyta</taxon>
        <taxon>Embryophyta</taxon>
        <taxon>Tracheophyta</taxon>
        <taxon>Spermatophyta</taxon>
        <taxon>Magnoliopsida</taxon>
        <taxon>eudicotyledons</taxon>
        <taxon>Gunneridae</taxon>
        <taxon>Pentapetalae</taxon>
        <taxon>rosids</taxon>
        <taxon>malvids</taxon>
        <taxon>Brassicales</taxon>
        <taxon>Brassicaceae</taxon>
        <taxon>Coluteocarpeae</taxon>
        <taxon>Microthlaspi</taxon>
    </lineage>
</organism>
<dbReference type="OrthoDB" id="1024551at2759"/>
<sequence>MWTHDPSTQSRGEYERLGAKSLISSNRSIAVTTSGEILYVHNKDYETSNFQRNRMFYVYKRVTKDLDDPSTYDTRLVELDSLGDEALFLDLGITVNVAADHTLGIEPNSIYFTRSDRVRYMRNSCLDICVYNLATRTIKRFPDLFLSNLNVRDAQWFLPS</sequence>
<dbReference type="Pfam" id="PF03478">
    <property type="entry name" value="Beta-prop_KIB1-4"/>
    <property type="match status" value="1"/>
</dbReference>
<reference evidence="2" key="1">
    <citation type="submission" date="2020-01" db="EMBL/GenBank/DDBJ databases">
        <authorList>
            <person name="Mishra B."/>
        </authorList>
    </citation>
    <scope>NUCLEOTIDE SEQUENCE [LARGE SCALE GENOMIC DNA]</scope>
</reference>
<proteinExistence type="predicted"/>
<dbReference type="Proteomes" id="UP000467841">
    <property type="component" value="Unassembled WGS sequence"/>
</dbReference>
<evidence type="ECO:0000313" key="2">
    <source>
        <dbReference type="EMBL" id="CAA7023347.1"/>
    </source>
</evidence>
<dbReference type="InterPro" id="IPR005174">
    <property type="entry name" value="KIB1-4_b-propeller"/>
</dbReference>